<dbReference type="InterPro" id="IPR011047">
    <property type="entry name" value="Quinoprotein_ADH-like_sf"/>
</dbReference>
<dbReference type="EMBL" id="PDEP01000008">
    <property type="protein sequence ID" value="PEN06572.1"/>
    <property type="molecule type" value="Genomic_DNA"/>
</dbReference>
<dbReference type="SUPFAM" id="SSF50998">
    <property type="entry name" value="Quinoprotein alcohol dehydrogenase-like"/>
    <property type="match status" value="1"/>
</dbReference>
<name>A0A2H3P4I9_9BACT</name>
<organism evidence="1 2">
    <name type="scientific">Longimonas halophila</name>
    <dbReference type="NCBI Taxonomy" id="1469170"/>
    <lineage>
        <taxon>Bacteria</taxon>
        <taxon>Pseudomonadati</taxon>
        <taxon>Rhodothermota</taxon>
        <taxon>Rhodothermia</taxon>
        <taxon>Rhodothermales</taxon>
        <taxon>Salisaetaceae</taxon>
        <taxon>Longimonas</taxon>
    </lineage>
</organism>
<dbReference type="PROSITE" id="PS51257">
    <property type="entry name" value="PROKAR_LIPOPROTEIN"/>
    <property type="match status" value="1"/>
</dbReference>
<dbReference type="OrthoDB" id="1524469at2"/>
<protein>
    <submittedName>
        <fullName evidence="1">Uncharacterized protein</fullName>
    </submittedName>
</protein>
<accession>A0A2H3P4I9</accession>
<dbReference type="RefSeq" id="WP_098062465.1">
    <property type="nucleotide sequence ID" value="NZ_PDEP01000008.1"/>
</dbReference>
<keyword evidence="2" id="KW-1185">Reference proteome</keyword>
<dbReference type="AlphaFoldDB" id="A0A2H3P4I9"/>
<dbReference type="Proteomes" id="UP000221024">
    <property type="component" value="Unassembled WGS sequence"/>
</dbReference>
<gene>
    <name evidence="1" type="ORF">CRI93_09850</name>
</gene>
<evidence type="ECO:0000313" key="1">
    <source>
        <dbReference type="EMBL" id="PEN06572.1"/>
    </source>
</evidence>
<proteinExistence type="predicted"/>
<sequence>MTTSTRPVRLLSVYTLLLAATLWLTGCDFGVSQDDAITARTTDVAVANAGAFGAQNSSFTFINPEEETVSNTSTFSSYIQSHILLDNQLLTVFGETGTLGVFDLETRNQLGQVTGIPNPRYAISDGRVAYVTSQSYSDDTDPAVYIIDLGEREIVDTITLDANPEGITGTSSSLFVATGNVDGQIIEISRPLGNPITGDHTIAGTIDPECDAPRRPYVTRQGLLAVACSGATVYDDDFNVIEETNGALLVIDPAGNSGDGSILDREDLAGQLTSASSQQRTFYSRLRNTLFAVLEDNTVVLYSTLNGERSDIQVDGPPIGAIAFDAVNELIYLGRPDPVNPFGAAGTVTVHESSGAEIESYEAGIAPGHIALRITQGEQDG</sequence>
<dbReference type="Gene3D" id="2.130.10.10">
    <property type="entry name" value="YVTN repeat-like/Quinoprotein amine dehydrogenase"/>
    <property type="match status" value="1"/>
</dbReference>
<reference evidence="1 2" key="1">
    <citation type="submission" date="2017-10" db="EMBL/GenBank/DDBJ databases">
        <title>Draft genome of Longimonas halophila.</title>
        <authorList>
            <person name="Goh K.M."/>
            <person name="Shamsir M.S."/>
            <person name="Lim S.W."/>
        </authorList>
    </citation>
    <scope>NUCLEOTIDE SEQUENCE [LARGE SCALE GENOMIC DNA]</scope>
    <source>
        <strain evidence="1 2">KCTC 42399</strain>
    </source>
</reference>
<dbReference type="InterPro" id="IPR015943">
    <property type="entry name" value="WD40/YVTN_repeat-like_dom_sf"/>
</dbReference>
<comment type="caution">
    <text evidence="1">The sequence shown here is derived from an EMBL/GenBank/DDBJ whole genome shotgun (WGS) entry which is preliminary data.</text>
</comment>
<evidence type="ECO:0000313" key="2">
    <source>
        <dbReference type="Proteomes" id="UP000221024"/>
    </source>
</evidence>